<evidence type="ECO:0000256" key="1">
    <source>
        <dbReference type="ARBA" id="ARBA00004141"/>
    </source>
</evidence>
<dbReference type="PANTHER" id="PTHR30178">
    <property type="entry name" value="INNER MEMBRANE PROTEIN YAAH"/>
    <property type="match status" value="1"/>
</dbReference>
<evidence type="ECO:0000256" key="5">
    <source>
        <dbReference type="ARBA" id="ARBA00023136"/>
    </source>
</evidence>
<dbReference type="InterPro" id="IPR000791">
    <property type="entry name" value="Gpr1/Fun34/SatP-like"/>
</dbReference>
<protein>
    <submittedName>
        <fullName evidence="7">Uncharacterized protein</fullName>
    </submittedName>
</protein>
<feature type="transmembrane region" description="Helical" evidence="6">
    <location>
        <begin position="12"/>
        <end position="34"/>
    </location>
</feature>
<feature type="transmembrane region" description="Helical" evidence="6">
    <location>
        <begin position="157"/>
        <end position="178"/>
    </location>
</feature>
<dbReference type="PANTHER" id="PTHR30178:SF3">
    <property type="entry name" value="SUCCINATE-ACETATE_PROTON SYMPORTER SATP"/>
    <property type="match status" value="1"/>
</dbReference>
<keyword evidence="5 6" id="KW-0472">Membrane</keyword>
<evidence type="ECO:0000256" key="2">
    <source>
        <dbReference type="ARBA" id="ARBA00005587"/>
    </source>
</evidence>
<dbReference type="AlphaFoldDB" id="A0A133VA12"/>
<keyword evidence="4 6" id="KW-1133">Transmembrane helix</keyword>
<comment type="caution">
    <text evidence="7">The sequence shown here is derived from an EMBL/GenBank/DDBJ whole genome shotgun (WGS) entry which is preliminary data.</text>
</comment>
<evidence type="ECO:0000313" key="7">
    <source>
        <dbReference type="EMBL" id="KXB03290.1"/>
    </source>
</evidence>
<evidence type="ECO:0000256" key="6">
    <source>
        <dbReference type="SAM" id="Phobius"/>
    </source>
</evidence>
<keyword evidence="8" id="KW-1185">Reference proteome</keyword>
<dbReference type="GO" id="GO:0005886">
    <property type="term" value="C:plasma membrane"/>
    <property type="evidence" value="ECO:0007669"/>
    <property type="project" value="TreeGrafter"/>
</dbReference>
<dbReference type="GO" id="GO:0015360">
    <property type="term" value="F:acetate:proton symporter activity"/>
    <property type="evidence" value="ECO:0007669"/>
    <property type="project" value="TreeGrafter"/>
</dbReference>
<feature type="transmembrane region" description="Helical" evidence="6">
    <location>
        <begin position="68"/>
        <end position="90"/>
    </location>
</feature>
<feature type="transmembrane region" description="Helical" evidence="6">
    <location>
        <begin position="127"/>
        <end position="151"/>
    </location>
</feature>
<evidence type="ECO:0000256" key="3">
    <source>
        <dbReference type="ARBA" id="ARBA00022692"/>
    </source>
</evidence>
<keyword evidence="3 6" id="KW-0812">Transmembrane</keyword>
<dbReference type="Pfam" id="PF01184">
    <property type="entry name" value="Gpr1_Fun34_YaaH"/>
    <property type="match status" value="1"/>
</dbReference>
<dbReference type="Proteomes" id="UP000070405">
    <property type="component" value="Unassembled WGS sequence"/>
</dbReference>
<reference evidence="7 8" key="1">
    <citation type="journal article" date="2016" name="Sci. Rep.">
        <title>Metabolic traits of an uncultured archaeal lineage -MSBL1- from brine pools of the Red Sea.</title>
        <authorList>
            <person name="Mwirichia R."/>
            <person name="Alam I."/>
            <person name="Rashid M."/>
            <person name="Vinu M."/>
            <person name="Ba-Alawi W."/>
            <person name="Anthony Kamau A."/>
            <person name="Kamanda Ngugi D."/>
            <person name="Goker M."/>
            <person name="Klenk H.P."/>
            <person name="Bajic V."/>
            <person name="Stingl U."/>
        </authorList>
    </citation>
    <scope>NUCLEOTIDE SEQUENCE [LARGE SCALE GENOMIC DNA]</scope>
    <source>
        <strain evidence="7">SCGC-AAA261G05</strain>
    </source>
</reference>
<feature type="transmembrane region" description="Helical" evidence="6">
    <location>
        <begin position="40"/>
        <end position="61"/>
    </location>
</feature>
<comment type="similarity">
    <text evidence="2">Belongs to the acetate uptake transporter (AceTr) (TC 2.A.96) family.</text>
</comment>
<comment type="subcellular location">
    <subcellularLocation>
        <location evidence="1">Membrane</location>
        <topology evidence="1">Multi-pass membrane protein</topology>
    </subcellularLocation>
</comment>
<evidence type="ECO:0000313" key="8">
    <source>
        <dbReference type="Proteomes" id="UP000070405"/>
    </source>
</evidence>
<feature type="transmembrane region" description="Helical" evidence="6">
    <location>
        <begin position="102"/>
        <end position="120"/>
    </location>
</feature>
<dbReference type="EMBL" id="LHYA01000032">
    <property type="protein sequence ID" value="KXB03290.1"/>
    <property type="molecule type" value="Genomic_DNA"/>
</dbReference>
<gene>
    <name evidence="7" type="ORF">AKJ47_02545</name>
</gene>
<dbReference type="InterPro" id="IPR047623">
    <property type="entry name" value="SatP"/>
</dbReference>
<sequence>MNSKSSGIADPAALGLAGFGFSTVLLNVVNVGLAPKGLETSLIMTMGFFFGGLCQLIAGHWSFRLGEIFPATAFSAYGAFWETFAFWLLLDQAGLAGAPSGTGIAWYMVLWGIFTFLMWINSFYHNWNLVGVFGTLWLLFFLLGAHFALGIDLILKIAGIVGIICGFWAVWTSFTILFQEHAEIKLPGTSTPLERT</sequence>
<evidence type="ECO:0000256" key="4">
    <source>
        <dbReference type="ARBA" id="ARBA00022989"/>
    </source>
</evidence>
<accession>A0A133VA12</accession>
<dbReference type="GO" id="GO:0071422">
    <property type="term" value="P:succinate transmembrane transport"/>
    <property type="evidence" value="ECO:0007669"/>
    <property type="project" value="TreeGrafter"/>
</dbReference>
<name>A0A133VA12_9EURY</name>
<organism evidence="7 8">
    <name type="scientific">candidate division MSBL1 archaeon SCGC-AAA261G05</name>
    <dbReference type="NCBI Taxonomy" id="1698276"/>
    <lineage>
        <taxon>Archaea</taxon>
        <taxon>Methanobacteriati</taxon>
        <taxon>Methanobacteriota</taxon>
        <taxon>candidate division MSBL1</taxon>
    </lineage>
</organism>
<proteinExistence type="inferred from homology"/>
<dbReference type="NCBIfam" id="NF038013">
    <property type="entry name" value="AceTr_1"/>
    <property type="match status" value="1"/>
</dbReference>